<reference evidence="1" key="2">
    <citation type="journal article" date="2015" name="Data Brief">
        <title>Shoot transcriptome of the giant reed, Arundo donax.</title>
        <authorList>
            <person name="Barrero R.A."/>
            <person name="Guerrero F.D."/>
            <person name="Moolhuijzen P."/>
            <person name="Goolsby J.A."/>
            <person name="Tidwell J."/>
            <person name="Bellgard S.E."/>
            <person name="Bellgard M.I."/>
        </authorList>
    </citation>
    <scope>NUCLEOTIDE SEQUENCE</scope>
    <source>
        <tissue evidence="1">Shoot tissue taken approximately 20 cm above the soil surface</tissue>
    </source>
</reference>
<sequence>MFEHSLHSYCFGIVEK</sequence>
<dbReference type="EMBL" id="GBRH01249112">
    <property type="protein sequence ID" value="JAD48783.1"/>
    <property type="molecule type" value="Transcribed_RNA"/>
</dbReference>
<dbReference type="AlphaFoldDB" id="A0A0A9AFY6"/>
<name>A0A0A9AFY6_ARUDO</name>
<accession>A0A0A9AFY6</accession>
<evidence type="ECO:0000313" key="1">
    <source>
        <dbReference type="EMBL" id="JAD48783.1"/>
    </source>
</evidence>
<reference evidence="1" key="1">
    <citation type="submission" date="2014-09" db="EMBL/GenBank/DDBJ databases">
        <authorList>
            <person name="Magalhaes I.L.F."/>
            <person name="Oliveira U."/>
            <person name="Santos F.R."/>
            <person name="Vidigal T.H.D.A."/>
            <person name="Brescovit A.D."/>
            <person name="Santos A.J."/>
        </authorList>
    </citation>
    <scope>NUCLEOTIDE SEQUENCE</scope>
    <source>
        <tissue evidence="1">Shoot tissue taken approximately 20 cm above the soil surface</tissue>
    </source>
</reference>
<proteinExistence type="predicted"/>
<organism evidence="1">
    <name type="scientific">Arundo donax</name>
    <name type="common">Giant reed</name>
    <name type="synonym">Donax arundinaceus</name>
    <dbReference type="NCBI Taxonomy" id="35708"/>
    <lineage>
        <taxon>Eukaryota</taxon>
        <taxon>Viridiplantae</taxon>
        <taxon>Streptophyta</taxon>
        <taxon>Embryophyta</taxon>
        <taxon>Tracheophyta</taxon>
        <taxon>Spermatophyta</taxon>
        <taxon>Magnoliopsida</taxon>
        <taxon>Liliopsida</taxon>
        <taxon>Poales</taxon>
        <taxon>Poaceae</taxon>
        <taxon>PACMAD clade</taxon>
        <taxon>Arundinoideae</taxon>
        <taxon>Arundineae</taxon>
        <taxon>Arundo</taxon>
    </lineage>
</organism>
<protein>
    <submittedName>
        <fullName evidence="1">Uncharacterized protein</fullName>
    </submittedName>
</protein>